<dbReference type="RefSeq" id="WP_128386694.1">
    <property type="nucleotide sequence ID" value="NZ_CP035037.1"/>
</dbReference>
<feature type="transmembrane region" description="Helical" evidence="1">
    <location>
        <begin position="483"/>
        <end position="508"/>
    </location>
</feature>
<feature type="transmembrane region" description="Helical" evidence="1">
    <location>
        <begin position="230"/>
        <end position="251"/>
    </location>
</feature>
<feature type="transmembrane region" description="Helical" evidence="1">
    <location>
        <begin position="96"/>
        <end position="121"/>
    </location>
</feature>
<feature type="transmembrane region" description="Helical" evidence="1">
    <location>
        <begin position="373"/>
        <end position="395"/>
    </location>
</feature>
<proteinExistence type="predicted"/>
<organism evidence="2 3">
    <name type="scientific">Leucobacter muris</name>
    <dbReference type="NCBI Taxonomy" id="1935379"/>
    <lineage>
        <taxon>Bacteria</taxon>
        <taxon>Bacillati</taxon>
        <taxon>Actinomycetota</taxon>
        <taxon>Actinomycetes</taxon>
        <taxon>Micrococcales</taxon>
        <taxon>Microbacteriaceae</taxon>
        <taxon>Leucobacter</taxon>
    </lineage>
</organism>
<keyword evidence="3" id="KW-1185">Reference proteome</keyword>
<name>A0ABX5QET3_9MICO</name>
<feature type="transmembrane region" description="Helical" evidence="1">
    <location>
        <begin position="133"/>
        <end position="153"/>
    </location>
</feature>
<keyword evidence="1" id="KW-0472">Membrane</keyword>
<feature type="transmembrane region" description="Helical" evidence="1">
    <location>
        <begin position="302"/>
        <end position="321"/>
    </location>
</feature>
<evidence type="ECO:0000313" key="3">
    <source>
        <dbReference type="Proteomes" id="UP000285768"/>
    </source>
</evidence>
<gene>
    <name evidence="2" type="ORF">Leucomu_06305</name>
</gene>
<feature type="transmembrane region" description="Helical" evidence="1">
    <location>
        <begin position="56"/>
        <end position="76"/>
    </location>
</feature>
<accession>A0ABX5QET3</accession>
<keyword evidence="1" id="KW-1133">Transmembrane helix</keyword>
<feature type="transmembrane region" description="Helical" evidence="1">
    <location>
        <begin position="449"/>
        <end position="471"/>
    </location>
</feature>
<keyword evidence="1" id="KW-0812">Transmembrane</keyword>
<reference evidence="2 3" key="1">
    <citation type="submission" date="2019-01" db="EMBL/GenBank/DDBJ databases">
        <title>Leucobacter muris sp. nov. isolated from the nose of a laboratory mouse.</title>
        <authorList>
            <person name="Benga L."/>
            <person name="Sproeer C."/>
            <person name="Schumann P."/>
            <person name="Verbarg S."/>
            <person name="Bunk B."/>
            <person name="Engelhardt E."/>
            <person name="Benten P.M."/>
            <person name="Sager M."/>
        </authorList>
    </citation>
    <scope>NUCLEOTIDE SEQUENCE [LARGE SCALE GENOMIC DNA]</scope>
    <source>
        <strain evidence="2 3">DSM 101948</strain>
    </source>
</reference>
<evidence type="ECO:0008006" key="4">
    <source>
        <dbReference type="Google" id="ProtNLM"/>
    </source>
</evidence>
<evidence type="ECO:0000313" key="2">
    <source>
        <dbReference type="EMBL" id="QAB17586.1"/>
    </source>
</evidence>
<evidence type="ECO:0000256" key="1">
    <source>
        <dbReference type="SAM" id="Phobius"/>
    </source>
</evidence>
<feature type="transmembrane region" description="Helical" evidence="1">
    <location>
        <begin position="401"/>
        <end position="428"/>
    </location>
</feature>
<dbReference type="EMBL" id="CP035037">
    <property type="protein sequence ID" value="QAB17586.1"/>
    <property type="molecule type" value="Genomic_DNA"/>
</dbReference>
<feature type="transmembrane region" description="Helical" evidence="1">
    <location>
        <begin position="173"/>
        <end position="194"/>
    </location>
</feature>
<feature type="transmembrane region" description="Helical" evidence="1">
    <location>
        <begin position="32"/>
        <end position="49"/>
    </location>
</feature>
<protein>
    <recommendedName>
        <fullName evidence="4">ABC transporter permease</fullName>
    </recommendedName>
</protein>
<dbReference type="Proteomes" id="UP000285768">
    <property type="component" value="Chromosome"/>
</dbReference>
<sequence length="523" mass="54790">MVARLFRLRVALLGGAFRGSFAKGLRTSLLYVLLGAAAVLLAVVPARLLPAGHERAIVDVIIGTIVLAGAFVVPFFENRRNLEPRQFGQFPVAPAAIASSVLITSIMTWPFLLMLIWLTALAVLRPEWGEPGWIAPVALALAAILALCSARVVSAVSKLLAGARNAGSIRTVGVVLLIAFLPVAVFAAATAFGAEGSVAATSAAEAAGWTPFGAPFAALALAAAGDVDGALLHLAVAAAAILVLLAVWFPLVRFANQHVDRPVAPDAARAGLGWFERFAARPAQVIAARELTYWARDPRYRVALFAIPIAPVVMLIAFAVAGADLRPLALVPLPVILLLLGWSQHNDVSMDSTAIWEHVASGIRGRADRAGRLAPVLMIGLPLALIGSSITVTILGEWRVLPAVIGMNVSVLLVACAVSSVFSVLMPYPATRPGDSPFSQPQWSGSGSGLAQTLSMVLALLLAVPPLWYAISAILDVEFASNMWALGFGLGYGAVVLLLGVFIGGWLFDRSGPELIAVTQVFD</sequence>